<dbReference type="Proteomes" id="UP000309174">
    <property type="component" value="Unassembled WGS sequence"/>
</dbReference>
<keyword evidence="2" id="KW-1133">Transmembrane helix</keyword>
<organism evidence="3 4">
    <name type="scientific">Actinomadura soli</name>
    <dbReference type="NCBI Taxonomy" id="2508997"/>
    <lineage>
        <taxon>Bacteria</taxon>
        <taxon>Bacillati</taxon>
        <taxon>Actinomycetota</taxon>
        <taxon>Actinomycetes</taxon>
        <taxon>Streptosporangiales</taxon>
        <taxon>Thermomonosporaceae</taxon>
        <taxon>Actinomadura</taxon>
    </lineage>
</organism>
<dbReference type="AlphaFoldDB" id="A0A5C4JLR4"/>
<reference evidence="3 4" key="1">
    <citation type="submission" date="2019-05" db="EMBL/GenBank/DDBJ databases">
        <title>Draft genome sequence of Actinomadura sp. 14C53.</title>
        <authorList>
            <person name="Saricaoglu S."/>
            <person name="Isik K."/>
        </authorList>
    </citation>
    <scope>NUCLEOTIDE SEQUENCE [LARGE SCALE GENOMIC DNA]</scope>
    <source>
        <strain evidence="3 4">14C53</strain>
    </source>
</reference>
<evidence type="ECO:0000256" key="2">
    <source>
        <dbReference type="SAM" id="Phobius"/>
    </source>
</evidence>
<keyword evidence="4" id="KW-1185">Reference proteome</keyword>
<dbReference type="RefSeq" id="WP_138643372.1">
    <property type="nucleotide sequence ID" value="NZ_VCKW01000006.1"/>
</dbReference>
<feature type="transmembrane region" description="Helical" evidence="2">
    <location>
        <begin position="456"/>
        <end position="476"/>
    </location>
</feature>
<feature type="transmembrane region" description="Helical" evidence="2">
    <location>
        <begin position="422"/>
        <end position="450"/>
    </location>
</feature>
<accession>A0A5C4JLR4</accession>
<dbReference type="OrthoDB" id="4501073at2"/>
<evidence type="ECO:0000313" key="4">
    <source>
        <dbReference type="Proteomes" id="UP000309174"/>
    </source>
</evidence>
<dbReference type="EMBL" id="VCKW01000006">
    <property type="protein sequence ID" value="TMR07001.1"/>
    <property type="molecule type" value="Genomic_DNA"/>
</dbReference>
<sequence>MNAPPNSQGEHNATFNAHDNAKIGGQFAYMYGDVHIYDVGESAPPEERFGKALNLLDGAMPRRAEQLIREAVEAGYRSHKVAYYWALAVLSGRSFDHLDNPEFESLRHASALVNPDSPDEWVEALNVITRFVNCLLQQERVGMMNEQEYELSLRLHDALPEARREELRRHLEFIMTGALQDRLEATYAAKIREYRMAGDRENRAVKFFTPVPHPPIPRGSTEPEITTGARTGAAIGAAIAGLSLLIAFFVVIPVAPLTALLFAAGVGGGGYLLATRGVEWLVIQGRIAADNGRHGEYPQVPTAYAPAKPQESDDDDDHEWGESDKADREHRRFLRRRDAFRSVVAPFVDICFEMENPDGANNRKNWWEATEGLRRALADDIRHRYTDPDLMINELDWLITWHAKRAKERWEKGKLREHREDLYAASPGGLAGLGRFALGFGLLCGVIGLFRADIGFGLLLILLTGAGAAIGFGSGYRVRLVKQRIHHAEAEWVAAEEAEERAAYEASQAELADRPTDAEIARWLDHDKFYIKNLAMNTCGLANRDIVAHAILTEYRAPCMKARVVFGPPRYSRYRVIVFLLTEAGVRQISMDLDFLTGTVSNQQRNNFRYDAIASARVVEVGVRFDAGRRSVILMEEADDAKKGKDVDSLISSQAFRLSLMGGPPIEIVVEHFDEGFLDRLRENIDSLFELALDNSGVRGALRVLESVAAEGREWLGQERKRRTRRMFDFKRQIDRRQELPWDTGDDDGSAGMPALT</sequence>
<protein>
    <submittedName>
        <fullName evidence="3">Uncharacterized protein</fullName>
    </submittedName>
</protein>
<feature type="region of interest" description="Disordered" evidence="1">
    <location>
        <begin position="294"/>
        <end position="325"/>
    </location>
</feature>
<comment type="caution">
    <text evidence="3">The sequence shown here is derived from an EMBL/GenBank/DDBJ whole genome shotgun (WGS) entry which is preliminary data.</text>
</comment>
<keyword evidence="2" id="KW-0812">Transmembrane</keyword>
<feature type="transmembrane region" description="Helical" evidence="2">
    <location>
        <begin position="232"/>
        <end position="251"/>
    </location>
</feature>
<evidence type="ECO:0000313" key="3">
    <source>
        <dbReference type="EMBL" id="TMR07001.1"/>
    </source>
</evidence>
<proteinExistence type="predicted"/>
<name>A0A5C4JLR4_9ACTN</name>
<evidence type="ECO:0000256" key="1">
    <source>
        <dbReference type="SAM" id="MobiDB-lite"/>
    </source>
</evidence>
<feature type="transmembrane region" description="Helical" evidence="2">
    <location>
        <begin position="257"/>
        <end position="274"/>
    </location>
</feature>
<keyword evidence="2" id="KW-0472">Membrane</keyword>
<gene>
    <name evidence="3" type="ORF">ETD83_02350</name>
</gene>